<evidence type="ECO:0000313" key="2">
    <source>
        <dbReference type="EMBL" id="CAI5717568.1"/>
    </source>
</evidence>
<gene>
    <name evidence="2" type="ORF">HBR001_LOCUS1842</name>
</gene>
<name>A0AAV0T9F0_HYABA</name>
<keyword evidence="1" id="KW-0732">Signal</keyword>
<evidence type="ECO:0000313" key="3">
    <source>
        <dbReference type="Proteomes" id="UP001162031"/>
    </source>
</evidence>
<organism evidence="2 3">
    <name type="scientific">Hyaloperonospora brassicae</name>
    <name type="common">Brassica downy mildew</name>
    <name type="synonym">Peronospora brassicae</name>
    <dbReference type="NCBI Taxonomy" id="162125"/>
    <lineage>
        <taxon>Eukaryota</taxon>
        <taxon>Sar</taxon>
        <taxon>Stramenopiles</taxon>
        <taxon>Oomycota</taxon>
        <taxon>Peronosporomycetes</taxon>
        <taxon>Peronosporales</taxon>
        <taxon>Peronosporaceae</taxon>
        <taxon>Hyaloperonospora</taxon>
    </lineage>
</organism>
<feature type="chain" id="PRO_5043639741" description="RxLR effector candidate protein" evidence="1">
    <location>
        <begin position="21"/>
        <end position="323"/>
    </location>
</feature>
<feature type="signal peptide" evidence="1">
    <location>
        <begin position="1"/>
        <end position="20"/>
    </location>
</feature>
<keyword evidence="3" id="KW-1185">Reference proteome</keyword>
<dbReference type="Proteomes" id="UP001162031">
    <property type="component" value="Unassembled WGS sequence"/>
</dbReference>
<dbReference type="AlphaFoldDB" id="A0AAV0T9F0"/>
<reference evidence="2" key="1">
    <citation type="submission" date="2022-12" db="EMBL/GenBank/DDBJ databases">
        <authorList>
            <person name="Webb A."/>
        </authorList>
    </citation>
    <scope>NUCLEOTIDE SEQUENCE</scope>
    <source>
        <strain evidence="2">Hp1</strain>
    </source>
</reference>
<protein>
    <recommendedName>
        <fullName evidence="4">RxLR effector candidate protein</fullName>
    </recommendedName>
</protein>
<evidence type="ECO:0000256" key="1">
    <source>
        <dbReference type="SAM" id="SignalP"/>
    </source>
</evidence>
<dbReference type="EMBL" id="CANTFL010000174">
    <property type="protein sequence ID" value="CAI5717568.1"/>
    <property type="molecule type" value="Genomic_DNA"/>
</dbReference>
<sequence length="323" mass="35846">MHKLCLLLVASSTFSGESIGSITGGDQAVVVAHNAGTVPRVGGASSDSSKLLRSHDRALDKTASTTADLNLKSNGSTMPSSEPDLEDRYAFAPLVEGLGPGVSRAAAHLRNDQNVLVVRRMSREELNPVQTSLRIELNPRDIISERDLSFWTKYADRHLRKFRGRPKFNVAYRVFKGDRSPDRVFKRLISLGDAGDEKLQKMVAYMYNKLAEEVSAKFGDKASTWMAKRWMKMGLHPNKVATTLGIGNKNLAFTGLYSAAQWVDYVKMLQKKNSELAIGQGRATALLISHLKYDDKISLLRKVWPDHPGLASRVDRRTSFNAE</sequence>
<accession>A0AAV0T9F0</accession>
<comment type="caution">
    <text evidence="2">The sequence shown here is derived from an EMBL/GenBank/DDBJ whole genome shotgun (WGS) entry which is preliminary data.</text>
</comment>
<proteinExistence type="predicted"/>
<evidence type="ECO:0008006" key="4">
    <source>
        <dbReference type="Google" id="ProtNLM"/>
    </source>
</evidence>